<organism evidence="1 2">
    <name type="scientific">Racocetra persica</name>
    <dbReference type="NCBI Taxonomy" id="160502"/>
    <lineage>
        <taxon>Eukaryota</taxon>
        <taxon>Fungi</taxon>
        <taxon>Fungi incertae sedis</taxon>
        <taxon>Mucoromycota</taxon>
        <taxon>Glomeromycotina</taxon>
        <taxon>Glomeromycetes</taxon>
        <taxon>Diversisporales</taxon>
        <taxon>Gigasporaceae</taxon>
        <taxon>Racocetra</taxon>
    </lineage>
</organism>
<gene>
    <name evidence="1" type="ORF">RPERSI_LOCUS885</name>
</gene>
<sequence length="112" mass="13541">MNTCNQIKRNDMLIYLLNLPDHQIVNASELLQTMTYSQGERKEKYFQPIYKKRHNRCLKKRHKSFRSLSVKVARAKQFKKTKISKIWASIRKATKIRPAQFQQEDKPQYVQW</sequence>
<evidence type="ECO:0000313" key="2">
    <source>
        <dbReference type="Proteomes" id="UP000789920"/>
    </source>
</evidence>
<protein>
    <submittedName>
        <fullName evidence="1">16428_t:CDS:1</fullName>
    </submittedName>
</protein>
<proteinExistence type="predicted"/>
<name>A0ACA9KKF1_9GLOM</name>
<comment type="caution">
    <text evidence="1">The sequence shown here is derived from an EMBL/GenBank/DDBJ whole genome shotgun (WGS) entry which is preliminary data.</text>
</comment>
<reference evidence="1" key="1">
    <citation type="submission" date="2021-06" db="EMBL/GenBank/DDBJ databases">
        <authorList>
            <person name="Kallberg Y."/>
            <person name="Tangrot J."/>
            <person name="Rosling A."/>
        </authorList>
    </citation>
    <scope>NUCLEOTIDE SEQUENCE</scope>
    <source>
        <strain evidence="1">MA461A</strain>
    </source>
</reference>
<accession>A0ACA9KKF1</accession>
<dbReference type="EMBL" id="CAJVQC010000716">
    <property type="protein sequence ID" value="CAG8478611.1"/>
    <property type="molecule type" value="Genomic_DNA"/>
</dbReference>
<evidence type="ECO:0000313" key="1">
    <source>
        <dbReference type="EMBL" id="CAG8478611.1"/>
    </source>
</evidence>
<keyword evidence="2" id="KW-1185">Reference proteome</keyword>
<dbReference type="Proteomes" id="UP000789920">
    <property type="component" value="Unassembled WGS sequence"/>
</dbReference>